<accession>A0A327Z5Z6</accession>
<dbReference type="EMBL" id="QLMJ01000014">
    <property type="protein sequence ID" value="RAK31900.1"/>
    <property type="molecule type" value="Genomic_DNA"/>
</dbReference>
<name>A0A327Z5Z6_9ACTN</name>
<evidence type="ECO:0000313" key="1">
    <source>
        <dbReference type="EMBL" id="RAK31900.1"/>
    </source>
</evidence>
<reference evidence="1 2" key="1">
    <citation type="submission" date="2018-06" db="EMBL/GenBank/DDBJ databases">
        <title>Genomic Encyclopedia of Type Strains, Phase III (KMG-III): the genomes of soil and plant-associated and newly described type strains.</title>
        <authorList>
            <person name="Whitman W."/>
        </authorList>
    </citation>
    <scope>NUCLEOTIDE SEQUENCE [LARGE SCALE GENOMIC DNA]</scope>
    <source>
        <strain evidence="1 2">CGMCC 4.7090</strain>
    </source>
</reference>
<dbReference type="Proteomes" id="UP000249341">
    <property type="component" value="Unassembled WGS sequence"/>
</dbReference>
<gene>
    <name evidence="1" type="ORF">B0I29_114150</name>
</gene>
<dbReference type="AlphaFoldDB" id="A0A327Z5Z6"/>
<evidence type="ECO:0000313" key="2">
    <source>
        <dbReference type="Proteomes" id="UP000249341"/>
    </source>
</evidence>
<sequence>MRPLRPKPLSAAGRERHTALVDGYQHATDSDRFKVLHDAAEILLDELSERCLVERRETKEPFGLDDALVRTVRLIPRSPAGAPLAIHFTGPGLILRLGRWWEESLPTCTCDTCAEDPRGLVERLRAHAAALIEGGLWERVRRGVGGSWFETRLIGTGVSEGHEGPLSAAGARDARRGGFAAAVQWAPWQVRA</sequence>
<dbReference type="Pfam" id="PF19736">
    <property type="entry name" value="DUF6226"/>
    <property type="match status" value="1"/>
</dbReference>
<proteinExistence type="predicted"/>
<protein>
    <submittedName>
        <fullName evidence="1">Uncharacterized protein</fullName>
    </submittedName>
</protein>
<dbReference type="InterPro" id="IPR045773">
    <property type="entry name" value="DUF6226"/>
</dbReference>
<organism evidence="1 2">
    <name type="scientific">Actinoplanes lutulentus</name>
    <dbReference type="NCBI Taxonomy" id="1287878"/>
    <lineage>
        <taxon>Bacteria</taxon>
        <taxon>Bacillati</taxon>
        <taxon>Actinomycetota</taxon>
        <taxon>Actinomycetes</taxon>
        <taxon>Micromonosporales</taxon>
        <taxon>Micromonosporaceae</taxon>
        <taxon>Actinoplanes</taxon>
    </lineage>
</organism>
<comment type="caution">
    <text evidence="1">The sequence shown here is derived from an EMBL/GenBank/DDBJ whole genome shotgun (WGS) entry which is preliminary data.</text>
</comment>
<keyword evidence="2" id="KW-1185">Reference proteome</keyword>